<dbReference type="Proteomes" id="UP000221080">
    <property type="component" value="Chromosome 6"/>
</dbReference>
<evidence type="ECO:0000256" key="15">
    <source>
        <dbReference type="SAM" id="Phobius"/>
    </source>
</evidence>
<dbReference type="KEGG" id="ipu:108266367"/>
<evidence type="ECO:0000256" key="7">
    <source>
        <dbReference type="ARBA" id="ARBA00023157"/>
    </source>
</evidence>
<feature type="transmembrane region" description="Helical" evidence="15">
    <location>
        <begin position="119"/>
        <end position="136"/>
    </location>
</feature>
<dbReference type="Pfam" id="PF00001">
    <property type="entry name" value="7tm_1"/>
    <property type="match status" value="1"/>
</dbReference>
<feature type="transmembrane region" description="Helical" evidence="15">
    <location>
        <begin position="78"/>
        <end position="99"/>
    </location>
</feature>
<dbReference type="OrthoDB" id="10005568at2759"/>
<keyword evidence="5 13" id="KW-0297">G-protein coupled receptor</keyword>
<keyword evidence="6 15" id="KW-0472">Membrane</keyword>
<reference evidence="18" key="2">
    <citation type="submission" date="2025-08" db="UniProtKB">
        <authorList>
            <consortium name="RefSeq"/>
        </authorList>
    </citation>
    <scope>IDENTIFICATION</scope>
    <source>
        <tissue evidence="18">Blood</tissue>
    </source>
</reference>
<dbReference type="InterPro" id="IPR017452">
    <property type="entry name" value="GPCR_Rhodpsn_7TM"/>
</dbReference>
<dbReference type="AlphaFoldDB" id="A0A2D0R5F0"/>
<evidence type="ECO:0000259" key="16">
    <source>
        <dbReference type="PROSITE" id="PS50262"/>
    </source>
</evidence>
<feature type="region of interest" description="Disordered" evidence="14">
    <location>
        <begin position="336"/>
        <end position="361"/>
    </location>
</feature>
<proteinExistence type="inferred from homology"/>
<comment type="function">
    <text evidence="12">G-protein-coupled receptor of lysophosphatidylserine (LysoPS) that plays different roles in immune response. Acts a damage-sensing receptor that triggers tissue repair upon recognition of dying neutrophils. Mechanistically, apoptotic neutrophils release lysophosphatydilserine that are recognized by type 3 innate lymphoid cells (ILC3s) via GPR34, which activates downstream PI3K-AKT and RAS-ERK signaling pathways leading to STAT3 activation and IL-22 production. Plays an important role in microglial function, controlling morphology and phagocytosis.</text>
</comment>
<dbReference type="RefSeq" id="XP_017325040.1">
    <property type="nucleotide sequence ID" value="XM_017469551.3"/>
</dbReference>
<evidence type="ECO:0000256" key="8">
    <source>
        <dbReference type="ARBA" id="ARBA00023170"/>
    </source>
</evidence>
<evidence type="ECO:0000313" key="18">
    <source>
        <dbReference type="RefSeq" id="XP_017325040.1"/>
    </source>
</evidence>
<comment type="subcellular location">
    <subcellularLocation>
        <location evidence="1">Cell membrane</location>
        <topology evidence="1">Multi-pass membrane protein</topology>
    </subcellularLocation>
</comment>
<gene>
    <name evidence="18" type="primary">gpr34b</name>
</gene>
<dbReference type="PANTHER" id="PTHR24233:SF1">
    <property type="entry name" value="G-PROTEIN COUPLED RECEPTOR 34-RELATED"/>
    <property type="match status" value="1"/>
</dbReference>
<feature type="transmembrane region" description="Helical" evidence="15">
    <location>
        <begin position="253"/>
        <end position="275"/>
    </location>
</feature>
<name>A0A2D0R5F0_ICTPU</name>
<dbReference type="CTD" id="791765"/>
<evidence type="ECO:0000256" key="14">
    <source>
        <dbReference type="SAM" id="MobiDB-lite"/>
    </source>
</evidence>
<accession>A0A2D0R5F0</accession>
<keyword evidence="10 13" id="KW-0807">Transducer</keyword>
<keyword evidence="7" id="KW-1015">Disulfide bond</keyword>
<dbReference type="GO" id="GO:0045028">
    <property type="term" value="F:G protein-coupled purinergic nucleotide receptor activity"/>
    <property type="evidence" value="ECO:0007669"/>
    <property type="project" value="TreeGrafter"/>
</dbReference>
<evidence type="ECO:0000256" key="5">
    <source>
        <dbReference type="ARBA" id="ARBA00023040"/>
    </source>
</evidence>
<evidence type="ECO:0000256" key="11">
    <source>
        <dbReference type="ARBA" id="ARBA00035691"/>
    </source>
</evidence>
<sequence>MAEHDFNNISRIIYTNAEIQKQDHLTRKCGNFSLNDGSLRVPLAVFYLLIFLFGLVGNLLALWVFLRLHSKKNSVRVFLINLALADLVLMICLPFRVAYHANHDIWSLHPVLCRVVGNVFYMNMYLSIFLLGLISIDRYVKLQGVSDRRRFLSRKQSFLTCCLLWVVATVSIIPMIATGGDRTIPNMCFQYKHLLNAKWKAYMNIVVVILFWVVYGILVTSYGKIAMGLLQVSEERPDFPNAAKYVRTARKSFFVLFLFSLCFVPYHLVRIFYIYSQITDVSCEWIQLVDKVNELSLLLSAFNSCLDPVMYFLLCGSVRKAVLKMLCKNSCLKTSGGFSSSSYEKGRNQREQPTQSDTSTL</sequence>
<dbReference type="PROSITE" id="PS50262">
    <property type="entry name" value="G_PROTEIN_RECEP_F1_2"/>
    <property type="match status" value="1"/>
</dbReference>
<keyword evidence="9" id="KW-0325">Glycoprotein</keyword>
<feature type="transmembrane region" description="Helical" evidence="15">
    <location>
        <begin position="157"/>
        <end position="177"/>
    </location>
</feature>
<dbReference type="SUPFAM" id="SSF81321">
    <property type="entry name" value="Family A G protein-coupled receptor-like"/>
    <property type="match status" value="1"/>
</dbReference>
<evidence type="ECO:0000256" key="9">
    <source>
        <dbReference type="ARBA" id="ARBA00023180"/>
    </source>
</evidence>
<feature type="transmembrane region" description="Helical" evidence="15">
    <location>
        <begin position="44"/>
        <end position="66"/>
    </location>
</feature>
<dbReference type="FunFam" id="1.20.1070.10:FF:000150">
    <property type="entry name" value="probable G-protein coupled receptor 34"/>
    <property type="match status" value="1"/>
</dbReference>
<organism evidence="17 18">
    <name type="scientific">Ictalurus punctatus</name>
    <name type="common">Channel catfish</name>
    <name type="synonym">Silurus punctatus</name>
    <dbReference type="NCBI Taxonomy" id="7998"/>
    <lineage>
        <taxon>Eukaryota</taxon>
        <taxon>Metazoa</taxon>
        <taxon>Chordata</taxon>
        <taxon>Craniata</taxon>
        <taxon>Vertebrata</taxon>
        <taxon>Euteleostomi</taxon>
        <taxon>Actinopterygii</taxon>
        <taxon>Neopterygii</taxon>
        <taxon>Teleostei</taxon>
        <taxon>Ostariophysi</taxon>
        <taxon>Siluriformes</taxon>
        <taxon>Ictaluridae</taxon>
        <taxon>Ictalurus</taxon>
    </lineage>
</organism>
<keyword evidence="4 15" id="KW-1133">Transmembrane helix</keyword>
<dbReference type="InterPro" id="IPR000276">
    <property type="entry name" value="GPCR_Rhodpsn"/>
</dbReference>
<keyword evidence="2" id="KW-1003">Cell membrane</keyword>
<feature type="transmembrane region" description="Helical" evidence="15">
    <location>
        <begin position="295"/>
        <end position="315"/>
    </location>
</feature>
<dbReference type="Gene3D" id="1.20.1070.10">
    <property type="entry name" value="Rhodopsin 7-helix transmembrane proteins"/>
    <property type="match status" value="1"/>
</dbReference>
<dbReference type="OMA" id="IIHKCNE"/>
<evidence type="ECO:0000313" key="17">
    <source>
        <dbReference type="Proteomes" id="UP000221080"/>
    </source>
</evidence>
<feature type="domain" description="G-protein coupled receptors family 1 profile" evidence="16">
    <location>
        <begin position="57"/>
        <end position="311"/>
    </location>
</feature>
<dbReference type="STRING" id="7998.ENSIPUP00000034259"/>
<keyword evidence="8 13" id="KW-0675">Receptor</keyword>
<evidence type="ECO:0000256" key="10">
    <source>
        <dbReference type="ARBA" id="ARBA00023224"/>
    </source>
</evidence>
<dbReference type="PRINTS" id="PR01157">
    <property type="entry name" value="P2YPURNOCPTR"/>
</dbReference>
<feature type="compositionally biased region" description="Polar residues" evidence="14">
    <location>
        <begin position="351"/>
        <end position="361"/>
    </location>
</feature>
<dbReference type="PRINTS" id="PR00237">
    <property type="entry name" value="GPCRRHODOPSN"/>
</dbReference>
<reference evidence="17" key="1">
    <citation type="journal article" date="2016" name="Nat. Commun.">
        <title>The channel catfish genome sequence provides insights into the evolution of scale formation in teleosts.</title>
        <authorList>
            <person name="Liu Z."/>
            <person name="Liu S."/>
            <person name="Yao J."/>
            <person name="Bao L."/>
            <person name="Zhang J."/>
            <person name="Li Y."/>
            <person name="Jiang C."/>
            <person name="Sun L."/>
            <person name="Wang R."/>
            <person name="Zhang Y."/>
            <person name="Zhou T."/>
            <person name="Zeng Q."/>
            <person name="Fu Q."/>
            <person name="Gao S."/>
            <person name="Li N."/>
            <person name="Koren S."/>
            <person name="Jiang Y."/>
            <person name="Zimin A."/>
            <person name="Xu P."/>
            <person name="Phillippy A.M."/>
            <person name="Geng X."/>
            <person name="Song L."/>
            <person name="Sun F."/>
            <person name="Li C."/>
            <person name="Wang X."/>
            <person name="Chen A."/>
            <person name="Jin Y."/>
            <person name="Yuan Z."/>
            <person name="Yang Y."/>
            <person name="Tan S."/>
            <person name="Peatman E."/>
            <person name="Lu J."/>
            <person name="Qin Z."/>
            <person name="Dunham R."/>
            <person name="Li Z."/>
            <person name="Sonstegard T."/>
            <person name="Feng J."/>
            <person name="Danzmann R.G."/>
            <person name="Schroeder S."/>
            <person name="Scheffler B."/>
            <person name="Duke M.V."/>
            <person name="Ballard L."/>
            <person name="Kucuktas H."/>
            <person name="Kaltenboeck L."/>
            <person name="Liu H."/>
            <person name="Armbruster J."/>
            <person name="Xie Y."/>
            <person name="Kirby M.L."/>
            <person name="Tian Y."/>
            <person name="Flanagan M.E."/>
            <person name="Mu W."/>
            <person name="Waldbieser G.C."/>
        </authorList>
    </citation>
    <scope>NUCLEOTIDE SEQUENCE [LARGE SCALE GENOMIC DNA]</scope>
    <source>
        <strain evidence="17">SDA103</strain>
    </source>
</reference>
<keyword evidence="17" id="KW-1185">Reference proteome</keyword>
<keyword evidence="3 13" id="KW-0812">Transmembrane</keyword>
<evidence type="ECO:0000256" key="2">
    <source>
        <dbReference type="ARBA" id="ARBA00022475"/>
    </source>
</evidence>
<evidence type="ECO:0000256" key="12">
    <source>
        <dbReference type="ARBA" id="ARBA00045234"/>
    </source>
</evidence>
<dbReference type="PANTHER" id="PTHR24233">
    <property type="entry name" value="P2Y PURINOCEPTOR-RELATED G-PROTEIN COUPLED RECEPTOR"/>
    <property type="match status" value="1"/>
</dbReference>
<comment type="similarity">
    <text evidence="13">Belongs to the G-protein coupled receptor 1 family.</text>
</comment>
<dbReference type="GeneID" id="108266367"/>
<dbReference type="GO" id="GO:0005886">
    <property type="term" value="C:plasma membrane"/>
    <property type="evidence" value="ECO:0007669"/>
    <property type="project" value="UniProtKB-SubCell"/>
</dbReference>
<evidence type="ECO:0000256" key="6">
    <source>
        <dbReference type="ARBA" id="ARBA00023136"/>
    </source>
</evidence>
<evidence type="ECO:0000256" key="1">
    <source>
        <dbReference type="ARBA" id="ARBA00004651"/>
    </source>
</evidence>
<protein>
    <recommendedName>
        <fullName evidence="11">Probable G-protein coupled receptor 34</fullName>
    </recommendedName>
</protein>
<dbReference type="PROSITE" id="PS00237">
    <property type="entry name" value="G_PROTEIN_RECEP_F1_1"/>
    <property type="match status" value="1"/>
</dbReference>
<evidence type="ECO:0000256" key="3">
    <source>
        <dbReference type="ARBA" id="ARBA00022692"/>
    </source>
</evidence>
<evidence type="ECO:0000256" key="4">
    <source>
        <dbReference type="ARBA" id="ARBA00022989"/>
    </source>
</evidence>
<feature type="transmembrane region" description="Helical" evidence="15">
    <location>
        <begin position="201"/>
        <end position="222"/>
    </location>
</feature>
<evidence type="ECO:0000256" key="13">
    <source>
        <dbReference type="RuleBase" id="RU000688"/>
    </source>
</evidence>